<dbReference type="Pfam" id="PF18106">
    <property type="entry name" value="Rol_Rep_N"/>
    <property type="match status" value="1"/>
</dbReference>
<dbReference type="SMART" id="SM00530">
    <property type="entry name" value="HTH_XRE"/>
    <property type="match status" value="1"/>
</dbReference>
<dbReference type="Gene3D" id="1.10.260.40">
    <property type="entry name" value="lambda repressor-like DNA-binding domains"/>
    <property type="match status" value="1"/>
</dbReference>
<dbReference type="EMBL" id="ANKD01000625">
    <property type="protein sequence ID" value="EPC71819.1"/>
    <property type="molecule type" value="Genomic_DNA"/>
</dbReference>
<dbReference type="Proteomes" id="UP000014252">
    <property type="component" value="Unassembled WGS sequence"/>
</dbReference>
<dbReference type="CDD" id="cd00093">
    <property type="entry name" value="HTH_XRE"/>
    <property type="match status" value="1"/>
</dbReference>
<accession>A0A8E0IQD6</accession>
<reference evidence="2 3" key="1">
    <citation type="journal article" date="2013" name="PLoS ONE">
        <title>Lactobacillus paracasei comparative genomics: towards species pan-genome definition and exploitation of diversity.</title>
        <authorList>
            <person name="Smokvina T."/>
            <person name="Wels M."/>
            <person name="Polka J."/>
            <person name="Chervaux C."/>
            <person name="Brisse S."/>
            <person name="Boekhorst J."/>
            <person name="van Hylckama Vlieg J.E."/>
            <person name="Siezen R.J."/>
        </authorList>
    </citation>
    <scope>NUCLEOTIDE SEQUENCE [LARGE SCALE GENOMIC DNA]</scope>
    <source>
        <strain evidence="2 3">Lpp71</strain>
    </source>
</reference>
<dbReference type="InterPro" id="IPR010982">
    <property type="entry name" value="Lambda_DNA-bd_dom_sf"/>
</dbReference>
<name>A0A8E0IQD6_LACPA</name>
<evidence type="ECO:0000313" key="3">
    <source>
        <dbReference type="Proteomes" id="UP000014252"/>
    </source>
</evidence>
<evidence type="ECO:0000313" key="2">
    <source>
        <dbReference type="EMBL" id="EPC71819.1"/>
    </source>
</evidence>
<dbReference type="GO" id="GO:0003677">
    <property type="term" value="F:DNA binding"/>
    <property type="evidence" value="ECO:0007669"/>
    <property type="project" value="InterPro"/>
</dbReference>
<comment type="caution">
    <text evidence="2">The sequence shown here is derived from an EMBL/GenBank/DDBJ whole genome shotgun (WGS) entry which is preliminary data.</text>
</comment>
<dbReference type="InterPro" id="IPR040819">
    <property type="entry name" value="Rol_Rep_N"/>
</dbReference>
<dbReference type="InterPro" id="IPR001387">
    <property type="entry name" value="Cro/C1-type_HTH"/>
</dbReference>
<dbReference type="GO" id="GO:0003743">
    <property type="term" value="F:translation initiation factor activity"/>
    <property type="evidence" value="ECO:0007669"/>
    <property type="project" value="UniProtKB-KW"/>
</dbReference>
<keyword evidence="2" id="KW-0396">Initiation factor</keyword>
<keyword evidence="2" id="KW-0648">Protein biosynthesis</keyword>
<protein>
    <submittedName>
        <fullName evidence="2">Replication initiation factor family protein</fullName>
    </submittedName>
</protein>
<dbReference type="PROSITE" id="PS50943">
    <property type="entry name" value="HTH_CROC1"/>
    <property type="match status" value="1"/>
</dbReference>
<feature type="domain" description="HTH cro/C1-type" evidence="1">
    <location>
        <begin position="8"/>
        <end position="64"/>
    </location>
</feature>
<dbReference type="AlphaFoldDB" id="A0A8E0IQD6"/>
<dbReference type="Pfam" id="PF13560">
    <property type="entry name" value="HTH_31"/>
    <property type="match status" value="1"/>
</dbReference>
<organism evidence="2 3">
    <name type="scientific">Lacticaseibacillus paracasei subsp. paracasei Lpp71</name>
    <dbReference type="NCBI Taxonomy" id="1256207"/>
    <lineage>
        <taxon>Bacteria</taxon>
        <taxon>Bacillati</taxon>
        <taxon>Bacillota</taxon>
        <taxon>Bacilli</taxon>
        <taxon>Lactobacillales</taxon>
        <taxon>Lactobacillaceae</taxon>
        <taxon>Lacticaseibacillus</taxon>
    </lineage>
</organism>
<gene>
    <name evidence="2" type="ORF">Lpp71_12360</name>
</gene>
<proteinExistence type="predicted"/>
<evidence type="ECO:0000259" key="1">
    <source>
        <dbReference type="PROSITE" id="PS50943"/>
    </source>
</evidence>
<sequence>MEEWTDAVRSRRKKLGLTQVQVARGLGVTSHHFSQIESGRTSPSASLQMEIDRLLKNWNDEPELTLMFDYMRVRFPTHDAKTVITKILGLTPGTPDI</sequence>
<dbReference type="SUPFAM" id="SSF47413">
    <property type="entry name" value="lambda repressor-like DNA-binding domains"/>
    <property type="match status" value="1"/>
</dbReference>